<feature type="region of interest" description="Disordered" evidence="1">
    <location>
        <begin position="68"/>
        <end position="112"/>
    </location>
</feature>
<evidence type="ECO:0000313" key="2">
    <source>
        <dbReference type="EMBL" id="GID67910.1"/>
    </source>
</evidence>
<protein>
    <submittedName>
        <fullName evidence="2">Uncharacterized protein</fullName>
    </submittedName>
</protein>
<dbReference type="Proteomes" id="UP000619479">
    <property type="component" value="Unassembled WGS sequence"/>
</dbReference>
<accession>A0A919M343</accession>
<dbReference type="Gene3D" id="3.40.50.1820">
    <property type="entry name" value="alpha/beta hydrolase"/>
    <property type="match status" value="1"/>
</dbReference>
<dbReference type="EMBL" id="BOMH01000041">
    <property type="protein sequence ID" value="GID67910.1"/>
    <property type="molecule type" value="Genomic_DNA"/>
</dbReference>
<dbReference type="AlphaFoldDB" id="A0A919M343"/>
<sequence>MPADSRPSANLDNLPDRVRRLGCHRYVAQGGDVGAGVTDAMGRIGPDGLAGIHTNLLVPALNDPASLPNSIDAPRTGASSGITGWSRHRTRARPHSSSARGRRCGPAAGRWESFEGRPREGCRFASGQHPGAQVGQEW</sequence>
<feature type="compositionally biased region" description="Low complexity" evidence="1">
    <location>
        <begin position="96"/>
        <end position="110"/>
    </location>
</feature>
<gene>
    <name evidence="2" type="ORF">Acy02nite_57910</name>
</gene>
<proteinExistence type="predicted"/>
<organism evidence="2 3">
    <name type="scientific">Actinoplanes cyaneus</name>
    <dbReference type="NCBI Taxonomy" id="52696"/>
    <lineage>
        <taxon>Bacteria</taxon>
        <taxon>Bacillati</taxon>
        <taxon>Actinomycetota</taxon>
        <taxon>Actinomycetes</taxon>
        <taxon>Micromonosporales</taxon>
        <taxon>Micromonosporaceae</taxon>
        <taxon>Actinoplanes</taxon>
    </lineage>
</organism>
<evidence type="ECO:0000313" key="3">
    <source>
        <dbReference type="Proteomes" id="UP000619479"/>
    </source>
</evidence>
<name>A0A919M343_9ACTN</name>
<dbReference type="InterPro" id="IPR029058">
    <property type="entry name" value="AB_hydrolase_fold"/>
</dbReference>
<comment type="caution">
    <text evidence="2">The sequence shown here is derived from an EMBL/GenBank/DDBJ whole genome shotgun (WGS) entry which is preliminary data.</text>
</comment>
<keyword evidence="3" id="KW-1185">Reference proteome</keyword>
<evidence type="ECO:0000256" key="1">
    <source>
        <dbReference type="SAM" id="MobiDB-lite"/>
    </source>
</evidence>
<reference evidence="2" key="1">
    <citation type="submission" date="2021-01" db="EMBL/GenBank/DDBJ databases">
        <title>Whole genome shotgun sequence of Actinoplanes cyaneus NBRC 14990.</title>
        <authorList>
            <person name="Komaki H."/>
            <person name="Tamura T."/>
        </authorList>
    </citation>
    <scope>NUCLEOTIDE SEQUENCE</scope>
    <source>
        <strain evidence="2">NBRC 14990</strain>
    </source>
</reference>